<gene>
    <name evidence="1" type="ORF">PLEPLA_LOCUS43719</name>
</gene>
<sequence>MARFPWTRITLQSDSPRRAVGFARAEVRKVKSGPGSVPSPPRVPRANLLVGSVQEQLNEESAAVPPGPEGPVTWAGADGDVNVRALMEAILFWQSSGDLFVCKDTDEREDGGMTHRSTVNRPHLVAGTDGMKIALSKKALVSRARAGPHSTPRRLAPFGVDGVSGCCPAQLTSYTVSDWLSACRPYCVVIQAPVEEHSLPIVLTDPFYLCQVLAGAAVTKPVALLRQADRQTGGECLPCLSHHDGLSMKEPSVTPCSFLLGSSEPTTRLSPALAVMSAG</sequence>
<dbReference type="EMBL" id="CADEAL010004278">
    <property type="protein sequence ID" value="CAB1455938.1"/>
    <property type="molecule type" value="Genomic_DNA"/>
</dbReference>
<dbReference type="AlphaFoldDB" id="A0A9N7Z551"/>
<evidence type="ECO:0000313" key="1">
    <source>
        <dbReference type="EMBL" id="CAB1455938.1"/>
    </source>
</evidence>
<proteinExistence type="predicted"/>
<keyword evidence="2" id="KW-1185">Reference proteome</keyword>
<protein>
    <submittedName>
        <fullName evidence="1">Uncharacterized protein</fullName>
    </submittedName>
</protein>
<evidence type="ECO:0000313" key="2">
    <source>
        <dbReference type="Proteomes" id="UP001153269"/>
    </source>
</evidence>
<name>A0A9N7Z551_PLEPL</name>
<accession>A0A9N7Z551</accession>
<dbReference type="Proteomes" id="UP001153269">
    <property type="component" value="Unassembled WGS sequence"/>
</dbReference>
<organism evidence="1 2">
    <name type="scientific">Pleuronectes platessa</name>
    <name type="common">European plaice</name>
    <dbReference type="NCBI Taxonomy" id="8262"/>
    <lineage>
        <taxon>Eukaryota</taxon>
        <taxon>Metazoa</taxon>
        <taxon>Chordata</taxon>
        <taxon>Craniata</taxon>
        <taxon>Vertebrata</taxon>
        <taxon>Euteleostomi</taxon>
        <taxon>Actinopterygii</taxon>
        <taxon>Neopterygii</taxon>
        <taxon>Teleostei</taxon>
        <taxon>Neoteleostei</taxon>
        <taxon>Acanthomorphata</taxon>
        <taxon>Carangaria</taxon>
        <taxon>Pleuronectiformes</taxon>
        <taxon>Pleuronectoidei</taxon>
        <taxon>Pleuronectidae</taxon>
        <taxon>Pleuronectes</taxon>
    </lineage>
</organism>
<reference evidence="1" key="1">
    <citation type="submission" date="2020-03" db="EMBL/GenBank/DDBJ databases">
        <authorList>
            <person name="Weist P."/>
        </authorList>
    </citation>
    <scope>NUCLEOTIDE SEQUENCE</scope>
</reference>
<comment type="caution">
    <text evidence="1">The sequence shown here is derived from an EMBL/GenBank/DDBJ whole genome shotgun (WGS) entry which is preliminary data.</text>
</comment>